<dbReference type="Proteomes" id="UP001057402">
    <property type="component" value="Chromosome 4"/>
</dbReference>
<keyword evidence="2" id="KW-1185">Reference proteome</keyword>
<dbReference type="EMBL" id="CM042883">
    <property type="protein sequence ID" value="KAI4373356.1"/>
    <property type="molecule type" value="Genomic_DNA"/>
</dbReference>
<name>A0ACB9R678_9MYRT</name>
<gene>
    <name evidence="1" type="ORF">MLD38_011488</name>
</gene>
<proteinExistence type="predicted"/>
<accession>A0ACB9R678</accession>
<evidence type="ECO:0000313" key="1">
    <source>
        <dbReference type="EMBL" id="KAI4373356.1"/>
    </source>
</evidence>
<evidence type="ECO:0000313" key="2">
    <source>
        <dbReference type="Proteomes" id="UP001057402"/>
    </source>
</evidence>
<reference evidence="2" key="1">
    <citation type="journal article" date="2023" name="Front. Plant Sci.">
        <title>Chromosomal-level genome assembly of Melastoma candidum provides insights into trichome evolution.</title>
        <authorList>
            <person name="Zhong Y."/>
            <person name="Wu W."/>
            <person name="Sun C."/>
            <person name="Zou P."/>
            <person name="Liu Y."/>
            <person name="Dai S."/>
            <person name="Zhou R."/>
        </authorList>
    </citation>
    <scope>NUCLEOTIDE SEQUENCE [LARGE SCALE GENOMIC DNA]</scope>
</reference>
<comment type="caution">
    <text evidence="1">The sequence shown here is derived from an EMBL/GenBank/DDBJ whole genome shotgun (WGS) entry which is preliminary data.</text>
</comment>
<sequence>MPMTSMCSSPPNQFPPFLPKQAEKIKDPFARRLASRISRLPVNLFGNSVMSSCVKPIARGETSAPVVLLHGFDSSCLEWRYTYPLLEEAGLETWAIDILGWGFSSLESLPSCDVASKREHLFQLWKSHISRPMILVGPSLGAAAAIDFAVSYPEAVEKLVLIDASVFAEGTGNMANLPKPLAYAGVAVLKSFPLRFYVNVLAFIGLPLSTNLDWTNIGSLHCQYPWWADASVDFMLSGGYNVTGQISRVKQRTLIIWGENDKVISNDLAKRLVGELPNATLRQVPNCGHLPHVEKPSDVAKLIVDFVSEDKHQNTRSGEEEEDNKRRHPSKQSKWGEETVLALAPCLYPSP</sequence>
<organism evidence="1 2">
    <name type="scientific">Melastoma candidum</name>
    <dbReference type="NCBI Taxonomy" id="119954"/>
    <lineage>
        <taxon>Eukaryota</taxon>
        <taxon>Viridiplantae</taxon>
        <taxon>Streptophyta</taxon>
        <taxon>Embryophyta</taxon>
        <taxon>Tracheophyta</taxon>
        <taxon>Spermatophyta</taxon>
        <taxon>Magnoliopsida</taxon>
        <taxon>eudicotyledons</taxon>
        <taxon>Gunneridae</taxon>
        <taxon>Pentapetalae</taxon>
        <taxon>rosids</taxon>
        <taxon>malvids</taxon>
        <taxon>Myrtales</taxon>
        <taxon>Melastomataceae</taxon>
        <taxon>Melastomatoideae</taxon>
        <taxon>Melastomateae</taxon>
        <taxon>Melastoma</taxon>
    </lineage>
</organism>
<protein>
    <submittedName>
        <fullName evidence="1">Uncharacterized protein</fullName>
    </submittedName>
</protein>